<evidence type="ECO:0000256" key="3">
    <source>
        <dbReference type="ARBA" id="ARBA00022553"/>
    </source>
</evidence>
<dbReference type="CDD" id="cd00130">
    <property type="entry name" value="PAS"/>
    <property type="match status" value="1"/>
</dbReference>
<keyword evidence="4" id="KW-0808">Transferase</keyword>
<keyword evidence="8" id="KW-0902">Two-component regulatory system</keyword>
<proteinExistence type="predicted"/>
<evidence type="ECO:0000256" key="5">
    <source>
        <dbReference type="ARBA" id="ARBA00022741"/>
    </source>
</evidence>
<dbReference type="Pfam" id="PF02518">
    <property type="entry name" value="HATPase_c"/>
    <property type="match status" value="1"/>
</dbReference>
<dbReference type="Pfam" id="PF14689">
    <property type="entry name" value="SPOB_a"/>
    <property type="match status" value="1"/>
</dbReference>
<dbReference type="SUPFAM" id="SSF55890">
    <property type="entry name" value="Sporulation response regulatory protein Spo0B"/>
    <property type="match status" value="1"/>
</dbReference>
<dbReference type="InterPro" id="IPR016120">
    <property type="entry name" value="Sig_transdc_His_kin_SpoOB"/>
</dbReference>
<reference evidence="11 12" key="1">
    <citation type="submission" date="2019-03" db="EMBL/GenBank/DDBJ databases">
        <title>Genomic Encyclopedia of Type Strains, Phase IV (KMG-IV): sequencing the most valuable type-strain genomes for metagenomic binning, comparative biology and taxonomic classification.</title>
        <authorList>
            <person name="Goeker M."/>
        </authorList>
    </citation>
    <scope>NUCLEOTIDE SEQUENCE [LARGE SCALE GENOMIC DNA]</scope>
    <source>
        <strain evidence="11 12">LX-B</strain>
    </source>
</reference>
<dbReference type="RefSeq" id="WP_132013359.1">
    <property type="nucleotide sequence ID" value="NZ_SLUN01000005.1"/>
</dbReference>
<organism evidence="11 12">
    <name type="scientific">Hydrogenispora ethanolica</name>
    <dbReference type="NCBI Taxonomy" id="1082276"/>
    <lineage>
        <taxon>Bacteria</taxon>
        <taxon>Bacillati</taxon>
        <taxon>Bacillota</taxon>
        <taxon>Hydrogenispora</taxon>
    </lineage>
</organism>
<dbReference type="InterPro" id="IPR039506">
    <property type="entry name" value="SPOB_a"/>
</dbReference>
<evidence type="ECO:0000313" key="11">
    <source>
        <dbReference type="EMBL" id="TCL73201.1"/>
    </source>
</evidence>
<dbReference type="OrthoDB" id="9792686at2"/>
<keyword evidence="9" id="KW-1133">Transmembrane helix</keyword>
<feature type="transmembrane region" description="Helical" evidence="9">
    <location>
        <begin position="7"/>
        <end position="30"/>
    </location>
</feature>
<dbReference type="InterPro" id="IPR036890">
    <property type="entry name" value="HATPase_C_sf"/>
</dbReference>
<dbReference type="EC" id="2.7.13.3" evidence="2"/>
<dbReference type="PRINTS" id="PR00344">
    <property type="entry name" value="BCTRLSENSOR"/>
</dbReference>
<keyword evidence="9" id="KW-0812">Transmembrane</keyword>
<dbReference type="InterPro" id="IPR003594">
    <property type="entry name" value="HATPase_dom"/>
</dbReference>
<dbReference type="Gene3D" id="3.30.565.10">
    <property type="entry name" value="Histidine kinase-like ATPase, C-terminal domain"/>
    <property type="match status" value="1"/>
</dbReference>
<keyword evidence="5" id="KW-0547">Nucleotide-binding</keyword>
<keyword evidence="9" id="KW-0472">Membrane</keyword>
<dbReference type="PROSITE" id="PS50109">
    <property type="entry name" value="HIS_KIN"/>
    <property type="match status" value="1"/>
</dbReference>
<dbReference type="SUPFAM" id="SSF55874">
    <property type="entry name" value="ATPase domain of HSP90 chaperone/DNA topoisomerase II/histidine kinase"/>
    <property type="match status" value="1"/>
</dbReference>
<evidence type="ECO:0000313" key="12">
    <source>
        <dbReference type="Proteomes" id="UP000295008"/>
    </source>
</evidence>
<keyword evidence="6" id="KW-0418">Kinase</keyword>
<dbReference type="InterPro" id="IPR005467">
    <property type="entry name" value="His_kinase_dom"/>
</dbReference>
<dbReference type="PANTHER" id="PTHR43065">
    <property type="entry name" value="SENSOR HISTIDINE KINASE"/>
    <property type="match status" value="1"/>
</dbReference>
<dbReference type="Gene3D" id="3.30.450.20">
    <property type="entry name" value="PAS domain"/>
    <property type="match status" value="1"/>
</dbReference>
<dbReference type="SMART" id="SM00387">
    <property type="entry name" value="HATPase_c"/>
    <property type="match status" value="1"/>
</dbReference>
<comment type="catalytic activity">
    <reaction evidence="1">
        <text>ATP + protein L-histidine = ADP + protein N-phospho-L-histidine.</text>
        <dbReference type="EC" id="2.7.13.3"/>
    </reaction>
</comment>
<dbReference type="Proteomes" id="UP000295008">
    <property type="component" value="Unassembled WGS sequence"/>
</dbReference>
<evidence type="ECO:0000259" key="10">
    <source>
        <dbReference type="PROSITE" id="PS50109"/>
    </source>
</evidence>
<keyword evidence="3" id="KW-0597">Phosphoprotein</keyword>
<keyword evidence="12" id="KW-1185">Reference proteome</keyword>
<dbReference type="EMBL" id="SLUN01000005">
    <property type="protein sequence ID" value="TCL73201.1"/>
    <property type="molecule type" value="Genomic_DNA"/>
</dbReference>
<dbReference type="Gene3D" id="1.10.287.130">
    <property type="match status" value="1"/>
</dbReference>
<evidence type="ECO:0000256" key="2">
    <source>
        <dbReference type="ARBA" id="ARBA00012438"/>
    </source>
</evidence>
<dbReference type="InterPro" id="IPR035965">
    <property type="entry name" value="PAS-like_dom_sf"/>
</dbReference>
<evidence type="ECO:0000256" key="7">
    <source>
        <dbReference type="ARBA" id="ARBA00022840"/>
    </source>
</evidence>
<evidence type="ECO:0000256" key="9">
    <source>
        <dbReference type="SAM" id="Phobius"/>
    </source>
</evidence>
<name>A0A4R1S223_HYDET</name>
<keyword evidence="7" id="KW-0067">ATP-binding</keyword>
<evidence type="ECO:0000256" key="6">
    <source>
        <dbReference type="ARBA" id="ARBA00022777"/>
    </source>
</evidence>
<evidence type="ECO:0000256" key="1">
    <source>
        <dbReference type="ARBA" id="ARBA00000085"/>
    </source>
</evidence>
<dbReference type="GO" id="GO:0005524">
    <property type="term" value="F:ATP binding"/>
    <property type="evidence" value="ECO:0007669"/>
    <property type="project" value="UniProtKB-KW"/>
</dbReference>
<evidence type="ECO:0000256" key="8">
    <source>
        <dbReference type="ARBA" id="ARBA00023012"/>
    </source>
</evidence>
<feature type="domain" description="Histidine kinase" evidence="10">
    <location>
        <begin position="515"/>
        <end position="620"/>
    </location>
</feature>
<dbReference type="AlphaFoldDB" id="A0A4R1S223"/>
<protein>
    <recommendedName>
        <fullName evidence="2">histidine kinase</fullName>
        <ecNumber evidence="2">2.7.13.3</ecNumber>
    </recommendedName>
</protein>
<dbReference type="SUPFAM" id="SSF55785">
    <property type="entry name" value="PYP-like sensor domain (PAS domain)"/>
    <property type="match status" value="1"/>
</dbReference>
<dbReference type="SMART" id="SM00091">
    <property type="entry name" value="PAS"/>
    <property type="match status" value="1"/>
</dbReference>
<accession>A0A4R1S223</accession>
<dbReference type="InterPro" id="IPR000014">
    <property type="entry name" value="PAS"/>
</dbReference>
<dbReference type="GO" id="GO:0000155">
    <property type="term" value="F:phosphorelay sensor kinase activity"/>
    <property type="evidence" value="ECO:0007669"/>
    <property type="project" value="InterPro"/>
</dbReference>
<evidence type="ECO:0000256" key="4">
    <source>
        <dbReference type="ARBA" id="ARBA00022679"/>
    </source>
</evidence>
<dbReference type="PANTHER" id="PTHR43065:SF10">
    <property type="entry name" value="PEROXIDE STRESS-ACTIVATED HISTIDINE KINASE MAK3"/>
    <property type="match status" value="1"/>
</dbReference>
<dbReference type="InterPro" id="IPR004358">
    <property type="entry name" value="Sig_transdc_His_kin-like_C"/>
</dbReference>
<comment type="caution">
    <text evidence="11">The sequence shown here is derived from an EMBL/GenBank/DDBJ whole genome shotgun (WGS) entry which is preliminary data.</text>
</comment>
<sequence length="625" mass="69899">MRLITKITIFFGIIVVILMTSVFLFTQYFFQKELEAQVENSLRVTYESFKLTLANIIREQQSKSSTQTKRDIISLATKDRLEAILHYYLMLAANDYNLDLIEVADPGGRLLADNHRSYETMGVRIPILKSAAASGRSYLTRRGERIYLITTTPVVFDQQRAGYLNVGTQLDQDLVNDFSSVLHVRLLFFADSRYLIGNIAPLDLPPPARDRLGRHPGRTVFLPGSKLRTTQADYIFAGLRTDGSFDGAVALVKDRSEVRAALLRMNLSLWLIVGFGLVFGFIGANQLARNIKKSIFGMEPYEIAALLDQRTTILQSTFEGIIALDQRGTITLVNQEAERLLAPTSDIVGRPVQNYFRELDTQELFSSGQSIYNKYQVIGETVLVYNIIPIQRKNAILGAVITMRDLTEFQKVAEELMEVKNYTQALRAQSHEFMNKMQSVSGLIQLGKYETALTLLHEATESHQDLISFLAKAFAASAVSGILLGKFNRAKELNIQFGIKRSSYIPKHIVLPDHELVCIVGNLVENAFEALQESAQARKEVTIKIHPSARFLRIIVCDNGPGIPAAIRRRIFERGFTTKKGLNKGNGLSLVRQSVENLKGTIGLRCCGATVFMVKIPLKDGGQPV</sequence>
<gene>
    <name evidence="11" type="ORF">EDC14_100563</name>
</gene>